<evidence type="ECO:0000259" key="7">
    <source>
        <dbReference type="PROSITE" id="PS51352"/>
    </source>
</evidence>
<dbReference type="InterPro" id="IPR036249">
    <property type="entry name" value="Thioredoxin-like_sf"/>
</dbReference>
<gene>
    <name evidence="8" type="ORF">WDJ50_12880</name>
</gene>
<evidence type="ECO:0000256" key="6">
    <source>
        <dbReference type="SAM" id="SignalP"/>
    </source>
</evidence>
<evidence type="ECO:0000313" key="8">
    <source>
        <dbReference type="EMBL" id="WYF44277.1"/>
    </source>
</evidence>
<keyword evidence="5" id="KW-0676">Redox-active center</keyword>
<evidence type="ECO:0000256" key="1">
    <source>
        <dbReference type="ARBA" id="ARBA00005791"/>
    </source>
</evidence>
<dbReference type="RefSeq" id="WP_339095496.1">
    <property type="nucleotide sequence ID" value="NZ_CP149782.1"/>
</dbReference>
<comment type="similarity">
    <text evidence="1">Belongs to the thioredoxin family. DsbA subfamily.</text>
</comment>
<feature type="chain" id="PRO_5043660765" evidence="6">
    <location>
        <begin position="26"/>
        <end position="348"/>
    </location>
</feature>
<feature type="domain" description="Thioredoxin" evidence="7">
    <location>
        <begin position="139"/>
        <end position="346"/>
    </location>
</feature>
<protein>
    <submittedName>
        <fullName evidence="8">DsbA family protein</fullName>
    </submittedName>
</protein>
<dbReference type="GO" id="GO:0016491">
    <property type="term" value="F:oxidoreductase activity"/>
    <property type="evidence" value="ECO:0007669"/>
    <property type="project" value="UniProtKB-KW"/>
</dbReference>
<proteinExistence type="inferred from homology"/>
<dbReference type="SUPFAM" id="SSF52833">
    <property type="entry name" value="Thioredoxin-like"/>
    <property type="match status" value="1"/>
</dbReference>
<keyword evidence="4" id="KW-1015">Disulfide bond</keyword>
<evidence type="ECO:0000256" key="2">
    <source>
        <dbReference type="ARBA" id="ARBA00022729"/>
    </source>
</evidence>
<dbReference type="Pfam" id="PF13462">
    <property type="entry name" value="Thioredoxin_4"/>
    <property type="match status" value="1"/>
</dbReference>
<dbReference type="CDD" id="cd02972">
    <property type="entry name" value="DsbA_family"/>
    <property type="match status" value="1"/>
</dbReference>
<dbReference type="PROSITE" id="PS51352">
    <property type="entry name" value="THIOREDOXIN_2"/>
    <property type="match status" value="1"/>
</dbReference>
<dbReference type="EMBL" id="CP149782">
    <property type="protein sequence ID" value="WYF44277.1"/>
    <property type="molecule type" value="Genomic_DNA"/>
</dbReference>
<reference evidence="8" key="1">
    <citation type="submission" date="2024-03" db="EMBL/GenBank/DDBJ databases">
        <title>Deinococcus weizhi sp. nov., isolated from human skin.</title>
        <authorList>
            <person name="Wei Z."/>
            <person name="Tian F."/>
            <person name="Yang C."/>
            <person name="Xin L.T."/>
            <person name="Wen Z.J."/>
            <person name="Lan K.C."/>
            <person name="Yu L."/>
            <person name="Zhe W."/>
            <person name="Dan F.D."/>
            <person name="Jun W."/>
            <person name="Rui Z."/>
            <person name="Yong X.J."/>
            <person name="Ting Y."/>
            <person name="Wei X."/>
            <person name="Xu Z.G."/>
            <person name="Xin Z."/>
            <person name="Dong F.G."/>
            <person name="Ni X.M."/>
            <person name="Zheng M.G."/>
            <person name="Chun Y."/>
            <person name="Qian W.X."/>
        </authorList>
    </citation>
    <scope>NUCLEOTIDE SEQUENCE</scope>
    <source>
        <strain evidence="8">VB142</strain>
    </source>
</reference>
<sequence>MRKTAMVPRLLTTLCSALLLSTASAQIGQKAEGALQNPLFQNAKVGRSGILTLADGTSVVLNQRGGYLLGATIVTTYTEPVGVATKTDTSVAAGAVEERVGGSARTAQLAGVLTGYGDGLSGPLLQFLRQPDVVAQLPQGVTVDAAPFTIRAQVRGRVLTVGLSLSQVPARQFAPTKNVRPAAKPSARDVVLRVYSDFQCPYCQKFERETMPELLGALPADVRIEFHQFPLEQIHPLARPAAEASECAAEQGKFWDYKDALFQDPTWLQGNPNEAFLKLAGTLKLDTTKFKDCLALRRGKAAVDAGISEAQRLGVNGTPTVFVDGYRVSNPYDVKGLLKMVEFARATR</sequence>
<dbReference type="InterPro" id="IPR013766">
    <property type="entry name" value="Thioredoxin_domain"/>
</dbReference>
<evidence type="ECO:0000256" key="3">
    <source>
        <dbReference type="ARBA" id="ARBA00023002"/>
    </source>
</evidence>
<evidence type="ECO:0000256" key="5">
    <source>
        <dbReference type="ARBA" id="ARBA00023284"/>
    </source>
</evidence>
<feature type="signal peptide" evidence="6">
    <location>
        <begin position="1"/>
        <end position="25"/>
    </location>
</feature>
<keyword evidence="2 6" id="KW-0732">Signal</keyword>
<dbReference type="PANTHER" id="PTHR13887">
    <property type="entry name" value="GLUTATHIONE S-TRANSFERASE KAPPA"/>
    <property type="match status" value="1"/>
</dbReference>
<evidence type="ECO:0000256" key="4">
    <source>
        <dbReference type="ARBA" id="ARBA00023157"/>
    </source>
</evidence>
<dbReference type="Gene3D" id="3.40.30.10">
    <property type="entry name" value="Glutaredoxin"/>
    <property type="match status" value="1"/>
</dbReference>
<accession>A0AAU6Q103</accession>
<organism evidence="8">
    <name type="scientific">Deinococcus sp. VB142</name>
    <dbReference type="NCBI Taxonomy" id="3112952"/>
    <lineage>
        <taxon>Bacteria</taxon>
        <taxon>Thermotogati</taxon>
        <taxon>Deinococcota</taxon>
        <taxon>Deinococci</taxon>
        <taxon>Deinococcales</taxon>
        <taxon>Deinococcaceae</taxon>
        <taxon>Deinococcus</taxon>
    </lineage>
</organism>
<keyword evidence="3" id="KW-0560">Oxidoreductase</keyword>
<name>A0AAU6Q103_9DEIO</name>
<dbReference type="InterPro" id="IPR012336">
    <property type="entry name" value="Thioredoxin-like_fold"/>
</dbReference>
<dbReference type="PANTHER" id="PTHR13887:SF14">
    <property type="entry name" value="DISULFIDE BOND FORMATION PROTEIN D"/>
    <property type="match status" value="1"/>
</dbReference>
<dbReference type="AlphaFoldDB" id="A0AAU6Q103"/>